<evidence type="ECO:0000313" key="1">
    <source>
        <dbReference type="EMBL" id="GFU33706.1"/>
    </source>
</evidence>
<name>A0A8X6UQW0_NEPPI</name>
<dbReference type="EMBL" id="BMAW01083370">
    <property type="protein sequence ID" value="GFU33706.1"/>
    <property type="molecule type" value="Genomic_DNA"/>
</dbReference>
<dbReference type="OrthoDB" id="6432402at2759"/>
<sequence>MKKSVSTTNKALFPSVSKFLNKKKMVARTPLPTQSRLPQASTSRALPTVRTFTEPEQSPQNQGIAIQENTDMVTAIRNRLAAGRKEKFYYLTIPGIMRILEVVSNIVYS</sequence>
<gene>
    <name evidence="1" type="primary">AVEN_215417_1</name>
    <name evidence="1" type="ORF">NPIL_562901</name>
</gene>
<evidence type="ECO:0000313" key="2">
    <source>
        <dbReference type="Proteomes" id="UP000887013"/>
    </source>
</evidence>
<keyword evidence="2" id="KW-1185">Reference proteome</keyword>
<proteinExistence type="predicted"/>
<protein>
    <submittedName>
        <fullName evidence="1">Uncharacterized protein</fullName>
    </submittedName>
</protein>
<accession>A0A8X6UQW0</accession>
<comment type="caution">
    <text evidence="1">The sequence shown here is derived from an EMBL/GenBank/DDBJ whole genome shotgun (WGS) entry which is preliminary data.</text>
</comment>
<dbReference type="Proteomes" id="UP000887013">
    <property type="component" value="Unassembled WGS sequence"/>
</dbReference>
<reference evidence="1" key="1">
    <citation type="submission" date="2020-08" db="EMBL/GenBank/DDBJ databases">
        <title>Multicomponent nature underlies the extraordinary mechanical properties of spider dragline silk.</title>
        <authorList>
            <person name="Kono N."/>
            <person name="Nakamura H."/>
            <person name="Mori M."/>
            <person name="Yoshida Y."/>
            <person name="Ohtoshi R."/>
            <person name="Malay A.D."/>
            <person name="Moran D.A.P."/>
            <person name="Tomita M."/>
            <person name="Numata K."/>
            <person name="Arakawa K."/>
        </authorList>
    </citation>
    <scope>NUCLEOTIDE SEQUENCE</scope>
</reference>
<organism evidence="1 2">
    <name type="scientific">Nephila pilipes</name>
    <name type="common">Giant wood spider</name>
    <name type="synonym">Nephila maculata</name>
    <dbReference type="NCBI Taxonomy" id="299642"/>
    <lineage>
        <taxon>Eukaryota</taxon>
        <taxon>Metazoa</taxon>
        <taxon>Ecdysozoa</taxon>
        <taxon>Arthropoda</taxon>
        <taxon>Chelicerata</taxon>
        <taxon>Arachnida</taxon>
        <taxon>Araneae</taxon>
        <taxon>Araneomorphae</taxon>
        <taxon>Entelegynae</taxon>
        <taxon>Araneoidea</taxon>
        <taxon>Nephilidae</taxon>
        <taxon>Nephila</taxon>
    </lineage>
</organism>
<dbReference type="AlphaFoldDB" id="A0A8X6UQW0"/>